<keyword evidence="2" id="KW-0805">Transcription regulation</keyword>
<dbReference type="GO" id="GO:0003677">
    <property type="term" value="F:DNA binding"/>
    <property type="evidence" value="ECO:0007669"/>
    <property type="project" value="UniProtKB-KW"/>
</dbReference>
<name>A0AA86IUV7_9ENTR</name>
<accession>A0AA86IUV7</accession>
<evidence type="ECO:0000313" key="6">
    <source>
        <dbReference type="EMBL" id="BCU57651.1"/>
    </source>
</evidence>
<protein>
    <submittedName>
        <fullName evidence="6">DeoR family transcriptional regulator</fullName>
    </submittedName>
</protein>
<dbReference type="InterPro" id="IPR001034">
    <property type="entry name" value="DeoR_HTH"/>
</dbReference>
<dbReference type="GO" id="GO:0045892">
    <property type="term" value="P:negative regulation of DNA-templated transcription"/>
    <property type="evidence" value="ECO:0007669"/>
    <property type="project" value="UniProtKB-ARBA"/>
</dbReference>
<dbReference type="FunFam" id="1.10.10.10:FF:000081">
    <property type="entry name" value="DeoR/GlpR family transcriptional regulator"/>
    <property type="match status" value="1"/>
</dbReference>
<dbReference type="FunFam" id="3.30.750.70:FF:000001">
    <property type="entry name" value="DeoR/GlpR family transcriptional regulator"/>
    <property type="match status" value="1"/>
</dbReference>
<organism evidence="6 7">
    <name type="scientific">Enterobacter kobei</name>
    <dbReference type="NCBI Taxonomy" id="208224"/>
    <lineage>
        <taxon>Bacteria</taxon>
        <taxon>Pseudomonadati</taxon>
        <taxon>Pseudomonadota</taxon>
        <taxon>Gammaproteobacteria</taxon>
        <taxon>Enterobacterales</taxon>
        <taxon>Enterobacteriaceae</taxon>
        <taxon>Enterobacter</taxon>
        <taxon>Enterobacter cloacae complex</taxon>
    </lineage>
</organism>
<proteinExistence type="predicted"/>
<evidence type="ECO:0000256" key="3">
    <source>
        <dbReference type="ARBA" id="ARBA00023125"/>
    </source>
</evidence>
<reference evidence="6" key="1">
    <citation type="submission" date="2021-04" db="EMBL/GenBank/DDBJ databases">
        <title>Difference and commonality of drug resistance evolution in various bacteria. and drug sensitivity profiles.</title>
        <authorList>
            <person name="Maeda T."/>
            <person name="Shibai A."/>
            <person name="Kawada K."/>
            <person name="Kotani H."/>
            <person name="Tarusawa Y."/>
            <person name="Tanabe K."/>
            <person name="Furusawa C."/>
        </authorList>
    </citation>
    <scope>NUCLEOTIDE SEQUENCE</scope>
    <source>
        <strain evidence="6">JCM 8580</strain>
    </source>
</reference>
<dbReference type="PANTHER" id="PTHR30363">
    <property type="entry name" value="HTH-TYPE TRANSCRIPTIONAL REGULATOR SRLR-RELATED"/>
    <property type="match status" value="1"/>
</dbReference>
<dbReference type="PANTHER" id="PTHR30363:SF19">
    <property type="entry name" value="HTH-TYPE TRANSCRIPTIONAL REPRESSOR CSQR"/>
    <property type="match status" value="1"/>
</dbReference>
<evidence type="ECO:0000313" key="7">
    <source>
        <dbReference type="Proteomes" id="UP000682928"/>
    </source>
</evidence>
<dbReference type="Pfam" id="PF00455">
    <property type="entry name" value="DeoRC"/>
    <property type="match status" value="1"/>
</dbReference>
<keyword evidence="1" id="KW-0678">Repressor</keyword>
<dbReference type="InterPro" id="IPR036390">
    <property type="entry name" value="WH_DNA-bd_sf"/>
</dbReference>
<dbReference type="RefSeq" id="WP_088222199.1">
    <property type="nucleotide sequence ID" value="NZ_AP024590.1"/>
</dbReference>
<dbReference type="Gene3D" id="1.10.10.10">
    <property type="entry name" value="Winged helix-like DNA-binding domain superfamily/Winged helix DNA-binding domain"/>
    <property type="match status" value="1"/>
</dbReference>
<evidence type="ECO:0000256" key="4">
    <source>
        <dbReference type="ARBA" id="ARBA00023163"/>
    </source>
</evidence>
<keyword evidence="4" id="KW-0804">Transcription</keyword>
<dbReference type="PROSITE" id="PS00894">
    <property type="entry name" value="HTH_DEOR_1"/>
    <property type="match status" value="1"/>
</dbReference>
<dbReference type="Proteomes" id="UP000682928">
    <property type="component" value="Chromosome"/>
</dbReference>
<dbReference type="SMART" id="SM01134">
    <property type="entry name" value="DeoRC"/>
    <property type="match status" value="1"/>
</dbReference>
<dbReference type="Pfam" id="PF08220">
    <property type="entry name" value="HTH_DeoR"/>
    <property type="match status" value="1"/>
</dbReference>
<gene>
    <name evidence="6" type="ORF">ENKO_42450</name>
</gene>
<dbReference type="SUPFAM" id="SSF100950">
    <property type="entry name" value="NagB/RpiA/CoA transferase-like"/>
    <property type="match status" value="1"/>
</dbReference>
<dbReference type="InterPro" id="IPR036388">
    <property type="entry name" value="WH-like_DNA-bd_sf"/>
</dbReference>
<dbReference type="SUPFAM" id="SSF46785">
    <property type="entry name" value="Winged helix' DNA-binding domain"/>
    <property type="match status" value="1"/>
</dbReference>
<evidence type="ECO:0000256" key="2">
    <source>
        <dbReference type="ARBA" id="ARBA00023015"/>
    </source>
</evidence>
<evidence type="ECO:0000256" key="1">
    <source>
        <dbReference type="ARBA" id="ARBA00022491"/>
    </source>
</evidence>
<evidence type="ECO:0000259" key="5">
    <source>
        <dbReference type="PROSITE" id="PS51000"/>
    </source>
</evidence>
<dbReference type="InterPro" id="IPR050313">
    <property type="entry name" value="Carb_Metab_HTH_regulators"/>
</dbReference>
<dbReference type="PRINTS" id="PR00037">
    <property type="entry name" value="HTHLACR"/>
</dbReference>
<dbReference type="EMBL" id="AP024590">
    <property type="protein sequence ID" value="BCU57651.1"/>
    <property type="molecule type" value="Genomic_DNA"/>
</dbReference>
<dbReference type="InterPro" id="IPR018356">
    <property type="entry name" value="Tscrpt_reg_HTH_DeoR_CS"/>
</dbReference>
<dbReference type="AlphaFoldDB" id="A0AA86IUV7"/>
<dbReference type="SMART" id="SM00420">
    <property type="entry name" value="HTH_DEOR"/>
    <property type="match status" value="1"/>
</dbReference>
<feature type="domain" description="HTH deoR-type" evidence="5">
    <location>
        <begin position="8"/>
        <end position="63"/>
    </location>
</feature>
<dbReference type="InterPro" id="IPR037171">
    <property type="entry name" value="NagB/RpiA_transferase-like"/>
</dbReference>
<sequence>MSATELTGNPRHDQLLALIAERGYMNIDELAQLLDVSTQTVRRDIRKLSEQGLITRHHGGAGRASSVVNTAFEEREISLTAEKKAIAEAIADYIPDGSTIFITIGTTVEHIARALLNHNHLRIITNSLRVAHILYKNTRFEVMVPGGTLRPHNSGIIGPHAVSFVEGFRADYLITSLGAIENDGTLLEFDVNEASVARTMMAHSRQILVAVDHTKFTASAAVEIGNVTQATALFTDKAPPQALHSLLKNKQIELILASPDDEM</sequence>
<keyword evidence="3" id="KW-0238">DNA-binding</keyword>
<dbReference type="GO" id="GO:0003700">
    <property type="term" value="F:DNA-binding transcription factor activity"/>
    <property type="evidence" value="ECO:0007669"/>
    <property type="project" value="InterPro"/>
</dbReference>
<dbReference type="InterPro" id="IPR014036">
    <property type="entry name" value="DeoR-like_C"/>
</dbReference>
<dbReference type="PROSITE" id="PS51000">
    <property type="entry name" value="HTH_DEOR_2"/>
    <property type="match status" value="1"/>
</dbReference>
<dbReference type="Gene3D" id="3.30.750.70">
    <property type="entry name" value="4-hydroxybutyrate coenzyme like domains"/>
    <property type="match status" value="1"/>
</dbReference>